<evidence type="ECO:0000256" key="4">
    <source>
        <dbReference type="ARBA" id="ARBA00023002"/>
    </source>
</evidence>
<evidence type="ECO:0000313" key="7">
    <source>
        <dbReference type="Proteomes" id="UP001275084"/>
    </source>
</evidence>
<comment type="caution">
    <text evidence="6">The sequence shown here is derived from an EMBL/GenBank/DDBJ whole genome shotgun (WGS) entry which is preliminary data.</text>
</comment>
<keyword evidence="4" id="KW-0560">Oxidoreductase</keyword>
<dbReference type="InterPro" id="IPR013785">
    <property type="entry name" value="Aldolase_TIM"/>
</dbReference>
<accession>A0AAJ0HCD2</accession>
<dbReference type="AlphaFoldDB" id="A0AAJ0HCD2"/>
<organism evidence="6 7">
    <name type="scientific">Lasiosphaeria hispida</name>
    <dbReference type="NCBI Taxonomy" id="260671"/>
    <lineage>
        <taxon>Eukaryota</taxon>
        <taxon>Fungi</taxon>
        <taxon>Dikarya</taxon>
        <taxon>Ascomycota</taxon>
        <taxon>Pezizomycotina</taxon>
        <taxon>Sordariomycetes</taxon>
        <taxon>Sordariomycetidae</taxon>
        <taxon>Sordariales</taxon>
        <taxon>Lasiosphaeriaceae</taxon>
        <taxon>Lasiosphaeria</taxon>
    </lineage>
</organism>
<evidence type="ECO:0000256" key="2">
    <source>
        <dbReference type="ARBA" id="ARBA00022630"/>
    </source>
</evidence>
<dbReference type="Gene3D" id="3.20.20.70">
    <property type="entry name" value="Aldolase class I"/>
    <property type="match status" value="1"/>
</dbReference>
<protein>
    <recommendedName>
        <fullName evidence="5">NADH:flavin oxidoreductase/NADH oxidase N-terminal domain-containing protein</fullName>
    </recommendedName>
</protein>
<keyword evidence="2" id="KW-0285">Flavoprotein</keyword>
<gene>
    <name evidence="6" type="ORF">B0T25DRAFT_291226</name>
</gene>
<sequence length="443" mass="47516">MASRYPCREGFDRPALGAPLRFDFSGRVAKNRLMKAATTEKMASWSPTDKSARGIPGDELMTLYRTWALGGFGIVVTGNILIDHNHIEGKGNMIVPIDAPLSGPLFDGFQKLAAAGKSGGTLFLGQLNHPGRQCLQSIQPDPVSASDVQLTMRMFGDGFAKPHPASLDEIRAITAAFVHAAVFLDRAGFDGIQLHGAHGYLLAQFLAETTNLRTDAYGGSLPNRARLVTEIADGIRAQTRSDFVLSIKINSVEFEAKGLPTEEAAQLCELLEAHGFDFVELSGGTYQELALCHRRETTRAREAFFLEFADKIVPRLTRTRTIVTGGLRSAGAMVDALRTVDGVGLARPACSEPYLARDLLAGKVDACLKPLLDDNDFGITASLAAAQIGLIGQGLEAFDPSDLEAAGALNEGFASWKKTLFSKDGGDLLHHLKTRLAQVPPGA</sequence>
<evidence type="ECO:0000256" key="1">
    <source>
        <dbReference type="ARBA" id="ARBA00005979"/>
    </source>
</evidence>
<dbReference type="GO" id="GO:0010181">
    <property type="term" value="F:FMN binding"/>
    <property type="evidence" value="ECO:0007669"/>
    <property type="project" value="InterPro"/>
</dbReference>
<feature type="domain" description="NADH:flavin oxidoreductase/NADH oxidase N-terminal" evidence="5">
    <location>
        <begin position="106"/>
        <end position="358"/>
    </location>
</feature>
<dbReference type="CDD" id="cd04733">
    <property type="entry name" value="OYE_like_2_FMN"/>
    <property type="match status" value="1"/>
</dbReference>
<comment type="similarity">
    <text evidence="1">Belongs to the NADH:flavin oxidoreductase/NADH oxidase family.</text>
</comment>
<evidence type="ECO:0000256" key="3">
    <source>
        <dbReference type="ARBA" id="ARBA00022643"/>
    </source>
</evidence>
<reference evidence="6" key="1">
    <citation type="journal article" date="2023" name="Mol. Phylogenet. Evol.">
        <title>Genome-scale phylogeny and comparative genomics of the fungal order Sordariales.</title>
        <authorList>
            <person name="Hensen N."/>
            <person name="Bonometti L."/>
            <person name="Westerberg I."/>
            <person name="Brannstrom I.O."/>
            <person name="Guillou S."/>
            <person name="Cros-Aarteil S."/>
            <person name="Calhoun S."/>
            <person name="Haridas S."/>
            <person name="Kuo A."/>
            <person name="Mondo S."/>
            <person name="Pangilinan J."/>
            <person name="Riley R."/>
            <person name="LaButti K."/>
            <person name="Andreopoulos B."/>
            <person name="Lipzen A."/>
            <person name="Chen C."/>
            <person name="Yan M."/>
            <person name="Daum C."/>
            <person name="Ng V."/>
            <person name="Clum A."/>
            <person name="Steindorff A."/>
            <person name="Ohm R.A."/>
            <person name="Martin F."/>
            <person name="Silar P."/>
            <person name="Natvig D.O."/>
            <person name="Lalanne C."/>
            <person name="Gautier V."/>
            <person name="Ament-Velasquez S.L."/>
            <person name="Kruys A."/>
            <person name="Hutchinson M.I."/>
            <person name="Powell A.J."/>
            <person name="Barry K."/>
            <person name="Miller A.N."/>
            <person name="Grigoriev I.V."/>
            <person name="Debuchy R."/>
            <person name="Gladieux P."/>
            <person name="Hiltunen Thoren M."/>
            <person name="Johannesson H."/>
        </authorList>
    </citation>
    <scope>NUCLEOTIDE SEQUENCE</scope>
    <source>
        <strain evidence="6">CBS 955.72</strain>
    </source>
</reference>
<dbReference type="InterPro" id="IPR001155">
    <property type="entry name" value="OxRdtase_FMN_N"/>
</dbReference>
<proteinExistence type="inferred from homology"/>
<keyword evidence="3" id="KW-0288">FMN</keyword>
<name>A0AAJ0HCD2_9PEZI</name>
<dbReference type="Pfam" id="PF00724">
    <property type="entry name" value="Oxidored_FMN"/>
    <property type="match status" value="1"/>
</dbReference>
<dbReference type="GO" id="GO:0016491">
    <property type="term" value="F:oxidoreductase activity"/>
    <property type="evidence" value="ECO:0007669"/>
    <property type="project" value="UniProtKB-KW"/>
</dbReference>
<dbReference type="Proteomes" id="UP001275084">
    <property type="component" value="Unassembled WGS sequence"/>
</dbReference>
<dbReference type="SUPFAM" id="SSF51395">
    <property type="entry name" value="FMN-linked oxidoreductases"/>
    <property type="match status" value="1"/>
</dbReference>
<dbReference type="InterPro" id="IPR051799">
    <property type="entry name" value="NADH_flavin_oxidoreductase"/>
</dbReference>
<evidence type="ECO:0000313" key="6">
    <source>
        <dbReference type="EMBL" id="KAK3346931.1"/>
    </source>
</evidence>
<keyword evidence="7" id="KW-1185">Reference proteome</keyword>
<dbReference type="PANTHER" id="PTHR43656:SF5">
    <property type="entry name" value="NADH:FLAVIN OXIDOREDUCTASE_NADH OXIDASE N-TERMINAL DOMAIN-CONTAINING PROTEIN"/>
    <property type="match status" value="1"/>
</dbReference>
<dbReference type="PANTHER" id="PTHR43656">
    <property type="entry name" value="BINDING OXIDOREDUCTASE, PUTATIVE (AFU_ORTHOLOGUE AFUA_2G08260)-RELATED"/>
    <property type="match status" value="1"/>
</dbReference>
<dbReference type="EMBL" id="JAUIQD010000006">
    <property type="protein sequence ID" value="KAK3346931.1"/>
    <property type="molecule type" value="Genomic_DNA"/>
</dbReference>
<reference evidence="6" key="2">
    <citation type="submission" date="2023-06" db="EMBL/GenBank/DDBJ databases">
        <authorList>
            <consortium name="Lawrence Berkeley National Laboratory"/>
            <person name="Haridas S."/>
            <person name="Hensen N."/>
            <person name="Bonometti L."/>
            <person name="Westerberg I."/>
            <person name="Brannstrom I.O."/>
            <person name="Guillou S."/>
            <person name="Cros-Aarteil S."/>
            <person name="Calhoun S."/>
            <person name="Kuo A."/>
            <person name="Mondo S."/>
            <person name="Pangilinan J."/>
            <person name="Riley R."/>
            <person name="Labutti K."/>
            <person name="Andreopoulos B."/>
            <person name="Lipzen A."/>
            <person name="Chen C."/>
            <person name="Yanf M."/>
            <person name="Daum C."/>
            <person name="Ng V."/>
            <person name="Clum A."/>
            <person name="Steindorff A."/>
            <person name="Ohm R."/>
            <person name="Martin F."/>
            <person name="Silar P."/>
            <person name="Natvig D."/>
            <person name="Lalanne C."/>
            <person name="Gautier V."/>
            <person name="Ament-Velasquez S.L."/>
            <person name="Kruys A."/>
            <person name="Hutchinson M.I."/>
            <person name="Powell A.J."/>
            <person name="Barry K."/>
            <person name="Miller A.N."/>
            <person name="Grigoriev I.V."/>
            <person name="Debuchy R."/>
            <person name="Gladieux P."/>
            <person name="Thoren M.H."/>
            <person name="Johannesson H."/>
        </authorList>
    </citation>
    <scope>NUCLEOTIDE SEQUENCE</scope>
    <source>
        <strain evidence="6">CBS 955.72</strain>
    </source>
</reference>
<evidence type="ECO:0000259" key="5">
    <source>
        <dbReference type="Pfam" id="PF00724"/>
    </source>
</evidence>